<reference evidence="4 5" key="1">
    <citation type="submission" date="2018-01" db="EMBL/GenBank/DDBJ databases">
        <title>Genomic Encyclopedia of Archaeal and Bacterial Type Strains, Phase II (KMG-II): from individual species to whole genera.</title>
        <authorList>
            <person name="Goeker M."/>
        </authorList>
    </citation>
    <scope>NUCLEOTIDE SEQUENCE [LARGE SCALE GENOMIC DNA]</scope>
    <source>
        <strain evidence="4 5">DSM 12048</strain>
    </source>
</reference>
<evidence type="ECO:0000259" key="3">
    <source>
        <dbReference type="Pfam" id="PF04536"/>
    </source>
</evidence>
<feature type="domain" description="TPM" evidence="3">
    <location>
        <begin position="35"/>
        <end position="159"/>
    </location>
</feature>
<evidence type="ECO:0000256" key="1">
    <source>
        <dbReference type="SAM" id="MobiDB-lite"/>
    </source>
</evidence>
<proteinExistence type="predicted"/>
<feature type="region of interest" description="Disordered" evidence="1">
    <location>
        <begin position="256"/>
        <end position="285"/>
    </location>
</feature>
<name>A0A2S5JJJ0_9RHOB</name>
<feature type="compositionally biased region" description="Gly residues" evidence="1">
    <location>
        <begin position="269"/>
        <end position="285"/>
    </location>
</feature>
<dbReference type="PANTHER" id="PTHR30373">
    <property type="entry name" value="UPF0603 PROTEIN YGCG"/>
    <property type="match status" value="1"/>
</dbReference>
<dbReference type="PANTHER" id="PTHR30373:SF2">
    <property type="entry name" value="UPF0603 PROTEIN YGCG"/>
    <property type="match status" value="1"/>
</dbReference>
<dbReference type="Pfam" id="PF04536">
    <property type="entry name" value="TPM_phosphatase"/>
    <property type="match status" value="1"/>
</dbReference>
<evidence type="ECO:0000256" key="2">
    <source>
        <dbReference type="SAM" id="SignalP"/>
    </source>
</evidence>
<dbReference type="RefSeq" id="WP_104069406.1">
    <property type="nucleotide sequence ID" value="NZ_PRDS01000002.1"/>
</dbReference>
<keyword evidence="5" id="KW-1185">Reference proteome</keyword>
<evidence type="ECO:0000313" key="4">
    <source>
        <dbReference type="EMBL" id="PPB81561.1"/>
    </source>
</evidence>
<dbReference type="AlphaFoldDB" id="A0A2S5JJJ0"/>
<dbReference type="Proteomes" id="UP000239736">
    <property type="component" value="Unassembled WGS sequence"/>
</dbReference>
<sequence length="285" mass="31368">MIQRLFGILAALFALLVFGPAVGAPYPQPVDTYMNDFAGLIEPDAAQALRGSLAALERETGIQMAVLTIRARSDYDPSTSIADFAQRVFNGWGIGDPQTNDGILLLVSSQDREIRIHLGAAYDQAYDVIAQDIVSNVIAPRFREEQFSEGIEDGIMQTIDRIALRLVSESPHDGTGGGFLDRIDHWIFGAIAGIVGYGLFGRKIRNAAARLRRCPGCGTRGLRRVTVRLPEGGRRLRTYCRNCDYRDDRMLREKRDEHVRHRRRTNSSGGFGGGRSSGGGASGKW</sequence>
<protein>
    <recommendedName>
        <fullName evidence="3">TPM domain-containing protein</fullName>
    </recommendedName>
</protein>
<dbReference type="InterPro" id="IPR007621">
    <property type="entry name" value="TPM_dom"/>
</dbReference>
<dbReference type="EMBL" id="PRDS01000002">
    <property type="protein sequence ID" value="PPB81561.1"/>
    <property type="molecule type" value="Genomic_DNA"/>
</dbReference>
<organism evidence="4 5">
    <name type="scientific">Albidovulum inexpectatum</name>
    <dbReference type="NCBI Taxonomy" id="196587"/>
    <lineage>
        <taxon>Bacteria</taxon>
        <taxon>Pseudomonadati</taxon>
        <taxon>Pseudomonadota</taxon>
        <taxon>Alphaproteobacteria</taxon>
        <taxon>Rhodobacterales</taxon>
        <taxon>Paracoccaceae</taxon>
        <taxon>Albidovulum</taxon>
    </lineage>
</organism>
<dbReference type="Gene3D" id="3.10.310.50">
    <property type="match status" value="1"/>
</dbReference>
<feature type="chain" id="PRO_5015664337" description="TPM domain-containing protein" evidence="2">
    <location>
        <begin position="24"/>
        <end position="285"/>
    </location>
</feature>
<accession>A0A2S5JJJ0</accession>
<keyword evidence="2" id="KW-0732">Signal</keyword>
<comment type="caution">
    <text evidence="4">The sequence shown here is derived from an EMBL/GenBank/DDBJ whole genome shotgun (WGS) entry which is preliminary data.</text>
</comment>
<evidence type="ECO:0000313" key="5">
    <source>
        <dbReference type="Proteomes" id="UP000239736"/>
    </source>
</evidence>
<dbReference type="OrthoDB" id="9810918at2"/>
<feature type="signal peptide" evidence="2">
    <location>
        <begin position="1"/>
        <end position="23"/>
    </location>
</feature>
<gene>
    <name evidence="4" type="ORF">LV82_00770</name>
</gene>